<name>A0A2G4T2L7_RHIZD</name>
<keyword evidence="3" id="KW-1185">Reference proteome</keyword>
<dbReference type="AlphaFoldDB" id="A0A2G4T2L7"/>
<dbReference type="Proteomes" id="UP000242254">
    <property type="component" value="Unassembled WGS sequence"/>
</dbReference>
<protein>
    <submittedName>
        <fullName evidence="2">Uncharacterized protein</fullName>
    </submittedName>
</protein>
<dbReference type="RefSeq" id="XP_023468970.1">
    <property type="nucleotide sequence ID" value="XM_023615804.1"/>
</dbReference>
<gene>
    <name evidence="2" type="ORF">RHIMIDRAFT_86404</name>
</gene>
<dbReference type="STRING" id="1340429.A0A2G4T2L7"/>
<keyword evidence="1" id="KW-0175">Coiled coil</keyword>
<feature type="coiled-coil region" evidence="1">
    <location>
        <begin position="55"/>
        <end position="93"/>
    </location>
</feature>
<dbReference type="GeneID" id="35446792"/>
<dbReference type="EMBL" id="KZ303844">
    <property type="protein sequence ID" value="PHZ15262.1"/>
    <property type="molecule type" value="Genomic_DNA"/>
</dbReference>
<reference evidence="2 3" key="1">
    <citation type="journal article" date="2016" name="Proc. Natl. Acad. Sci. U.S.A.">
        <title>Lipid metabolic changes in an early divergent fungus govern the establishment of a mutualistic symbiosis with endobacteria.</title>
        <authorList>
            <person name="Lastovetsky O.A."/>
            <person name="Gaspar M.L."/>
            <person name="Mondo S.J."/>
            <person name="LaButti K.M."/>
            <person name="Sandor L."/>
            <person name="Grigoriev I.V."/>
            <person name="Henry S.A."/>
            <person name="Pawlowska T.E."/>
        </authorList>
    </citation>
    <scope>NUCLEOTIDE SEQUENCE [LARGE SCALE GENOMIC DNA]</scope>
    <source>
        <strain evidence="2 3">ATCC 52813</strain>
    </source>
</reference>
<evidence type="ECO:0000313" key="3">
    <source>
        <dbReference type="Proteomes" id="UP000242254"/>
    </source>
</evidence>
<accession>A0A2G4T2L7</accession>
<organism evidence="2 3">
    <name type="scientific">Rhizopus microsporus ATCC 52813</name>
    <dbReference type="NCBI Taxonomy" id="1340429"/>
    <lineage>
        <taxon>Eukaryota</taxon>
        <taxon>Fungi</taxon>
        <taxon>Fungi incertae sedis</taxon>
        <taxon>Mucoromycota</taxon>
        <taxon>Mucoromycotina</taxon>
        <taxon>Mucoromycetes</taxon>
        <taxon>Mucorales</taxon>
        <taxon>Mucorineae</taxon>
        <taxon>Rhizopodaceae</taxon>
        <taxon>Rhizopus</taxon>
    </lineage>
</organism>
<sequence>MYITLCYRLTLDNKISDKRSAQSEPILKGTILTEEELARHNSLYEESFFTNEEDNEEGKMLLQRVEERCELIKQEFETRMKNLEEQITKTEQGFSQSRCDIEELQSLEREYINKGIQTDLKCDDVQKLEVRCDLLNCDIGTNAV</sequence>
<proteinExistence type="predicted"/>
<evidence type="ECO:0000256" key="1">
    <source>
        <dbReference type="SAM" id="Coils"/>
    </source>
</evidence>
<evidence type="ECO:0000313" key="2">
    <source>
        <dbReference type="EMBL" id="PHZ15262.1"/>
    </source>
</evidence>